<dbReference type="Gene3D" id="3.30.160.60">
    <property type="entry name" value="Classic Zinc Finger"/>
    <property type="match status" value="2"/>
</dbReference>
<reference evidence="3" key="1">
    <citation type="submission" date="2022-10" db="EMBL/GenBank/DDBJ databases">
        <title>Determination and structural analysis of whole genome sequence of Sarocladium strictum F4-1.</title>
        <authorList>
            <person name="Hu L."/>
            <person name="Jiang Y."/>
        </authorList>
    </citation>
    <scope>NUCLEOTIDE SEQUENCE</scope>
    <source>
        <strain evidence="3">F4-1</strain>
    </source>
</reference>
<sequence>MVDWGVTLPKADEEADPIRCLYCKRTFRTAAAERRHVIQDHPDKSDLQCPACKASGFKTPSSLMGHIERGKCQRLGLEDLNRRRQRKIAFRRHLNLQDPVTHNFSRFIDKRVASSTRHPSTIGLAVEHGSVTDVIGLSRESSVISSRTGTTSDTRALSVVTARSDGSANSNLALIGSRQPRLSGRQQRTYTDEKDREFALVYHGPGDDTASFWNPFSEKYHCPRARCPKTFKDKEGLTAHLRSPAHNNVRYTCPECHKELHSLQGMTAHAEDLASRCGISHTDKFATYMEQLTGGLIDVVFVDGGRRIKYETSQTAEAEFEDALTARFDGYDNFHEQAW</sequence>
<dbReference type="PROSITE" id="PS50157">
    <property type="entry name" value="ZINC_FINGER_C2H2_2"/>
    <property type="match status" value="1"/>
</dbReference>
<organism evidence="3 4">
    <name type="scientific">Sarocladium strictum</name>
    <name type="common">Black bundle disease fungus</name>
    <name type="synonym">Acremonium strictum</name>
    <dbReference type="NCBI Taxonomy" id="5046"/>
    <lineage>
        <taxon>Eukaryota</taxon>
        <taxon>Fungi</taxon>
        <taxon>Dikarya</taxon>
        <taxon>Ascomycota</taxon>
        <taxon>Pezizomycotina</taxon>
        <taxon>Sordariomycetes</taxon>
        <taxon>Hypocreomycetidae</taxon>
        <taxon>Hypocreales</taxon>
        <taxon>Sarocladiaceae</taxon>
        <taxon>Sarocladium</taxon>
    </lineage>
</organism>
<keyword evidence="1" id="KW-0863">Zinc-finger</keyword>
<accession>A0AA39L4F3</accession>
<dbReference type="InterPro" id="IPR013087">
    <property type="entry name" value="Znf_C2H2_type"/>
</dbReference>
<keyword evidence="4" id="KW-1185">Reference proteome</keyword>
<comment type="caution">
    <text evidence="3">The sequence shown here is derived from an EMBL/GenBank/DDBJ whole genome shotgun (WGS) entry which is preliminary data.</text>
</comment>
<dbReference type="Proteomes" id="UP001175261">
    <property type="component" value="Unassembled WGS sequence"/>
</dbReference>
<dbReference type="EMBL" id="JAPDFR010000009">
    <property type="protein sequence ID" value="KAK0383778.1"/>
    <property type="molecule type" value="Genomic_DNA"/>
</dbReference>
<dbReference type="SMART" id="SM00355">
    <property type="entry name" value="ZnF_C2H2"/>
    <property type="match status" value="3"/>
</dbReference>
<protein>
    <recommendedName>
        <fullName evidence="2">C2H2-type domain-containing protein</fullName>
    </recommendedName>
</protein>
<evidence type="ECO:0000256" key="1">
    <source>
        <dbReference type="PROSITE-ProRule" id="PRU00042"/>
    </source>
</evidence>
<feature type="domain" description="C2H2-type" evidence="2">
    <location>
        <begin position="220"/>
        <end position="251"/>
    </location>
</feature>
<evidence type="ECO:0000313" key="4">
    <source>
        <dbReference type="Proteomes" id="UP001175261"/>
    </source>
</evidence>
<proteinExistence type="predicted"/>
<evidence type="ECO:0000259" key="2">
    <source>
        <dbReference type="PROSITE" id="PS50157"/>
    </source>
</evidence>
<dbReference type="Pfam" id="PF00096">
    <property type="entry name" value="zf-C2H2"/>
    <property type="match status" value="1"/>
</dbReference>
<keyword evidence="1" id="KW-0479">Metal-binding</keyword>
<evidence type="ECO:0000313" key="3">
    <source>
        <dbReference type="EMBL" id="KAK0383778.1"/>
    </source>
</evidence>
<keyword evidence="1" id="KW-0862">Zinc</keyword>
<dbReference type="GO" id="GO:0008270">
    <property type="term" value="F:zinc ion binding"/>
    <property type="evidence" value="ECO:0007669"/>
    <property type="project" value="UniProtKB-KW"/>
</dbReference>
<name>A0AA39L4F3_SARSR</name>
<dbReference type="AlphaFoldDB" id="A0AA39L4F3"/>
<gene>
    <name evidence="3" type="ORF">NLU13_9689</name>
</gene>
<dbReference type="PROSITE" id="PS00028">
    <property type="entry name" value="ZINC_FINGER_C2H2_1"/>
    <property type="match status" value="2"/>
</dbReference>